<evidence type="ECO:0008006" key="19">
    <source>
        <dbReference type="Google" id="ProtNLM"/>
    </source>
</evidence>
<evidence type="ECO:0000313" key="8">
    <source>
        <dbReference type="EMBL" id="NGN75883.1"/>
    </source>
</evidence>
<dbReference type="EMBL" id="WJVL01000035">
    <property type="protein sequence ID" value="MRJ99635.1"/>
    <property type="molecule type" value="Genomic_DNA"/>
</dbReference>
<reference evidence="2" key="9">
    <citation type="submission" date="2020-07" db="EMBL/GenBank/DDBJ databases">
        <title>Clinical and genomic characterization of carbapenemase-producing Enterobacterales causing secondary infections during the COVID-19 crisis at a New York City hospital.</title>
        <authorList>
            <person name="Gomez-Simmonds A."/>
            <person name="Annavajhala M.K."/>
            <person name="Uhlemann A.-C."/>
        </authorList>
    </citation>
    <scope>NUCLEOTIDE SEQUENCE</scope>
    <source>
        <strain evidence="3">NK1590</strain>
        <strain evidence="4">NK1596</strain>
        <strain evidence="2">NK1597</strain>
        <strain evidence="6">NK1607</strain>
        <strain evidence="5">NK1677</strain>
    </source>
</reference>
<evidence type="ECO:0000313" key="4">
    <source>
        <dbReference type="EMBL" id="MBD3704955.1"/>
    </source>
</evidence>
<dbReference type="RefSeq" id="WP_004197228.1">
    <property type="nucleotide sequence ID" value="NC_016980.1"/>
</dbReference>
<dbReference type="EMBL" id="JACXTD010000005">
    <property type="protein sequence ID" value="MBD3702813.1"/>
    <property type="molecule type" value="Genomic_DNA"/>
</dbReference>
<dbReference type="Proteomes" id="UP000234439">
    <property type="component" value="Unassembled WGS sequence"/>
</dbReference>
<reference evidence="12 15" key="4">
    <citation type="submission" date="2018-06" db="EMBL/GenBank/DDBJ databases">
        <authorList>
            <consortium name="Pathogen Informatics"/>
            <person name="Doyle S."/>
        </authorList>
    </citation>
    <scope>NUCLEOTIDE SEQUENCE [LARGE SCALE GENOMIC DNA]</scope>
    <source>
        <strain evidence="12 15">NCTC11679</strain>
    </source>
</reference>
<protein>
    <recommendedName>
        <fullName evidence="19">Prophage protein</fullName>
    </recommendedName>
</protein>
<dbReference type="EMBL" id="JAAKYD010000042">
    <property type="protein sequence ID" value="NGN75883.1"/>
    <property type="molecule type" value="Genomic_DNA"/>
</dbReference>
<keyword evidence="1" id="KW-0614">Plasmid</keyword>
<accession>A0A0C7KGU0</accession>
<dbReference type="EMBL" id="RDAM01000003">
    <property type="protein sequence ID" value="RRE94454.1"/>
    <property type="molecule type" value="Genomic_DNA"/>
</dbReference>
<dbReference type="Proteomes" id="UP000616340">
    <property type="component" value="Unassembled WGS sequence"/>
</dbReference>
<dbReference type="KEGG" id="kpx:PMK1_ndm00042"/>
<reference evidence="11" key="5">
    <citation type="submission" date="2018-10" db="EMBL/GenBank/DDBJ databases">
        <authorList>
            <person name="Fan Y."/>
            <person name="Timp W."/>
            <person name="Bergman Y."/>
            <person name="Tamma P."/>
            <person name="Simner P."/>
        </authorList>
    </citation>
    <scope>NUCLEOTIDE SEQUENCE</scope>
    <source>
        <strain evidence="11">KLPN_104</strain>
    </source>
</reference>
<gene>
    <name evidence="9" type="ORF">B5L96_15085</name>
    <name evidence="10" type="ORF">B6I68_29765</name>
    <name evidence="11" type="ORF">EAO17_29935</name>
    <name evidence="8" type="ORF">G4V31_27800</name>
    <name evidence="7" type="ORF">GJJ01_27360</name>
    <name evidence="3" type="ORF">IE986_29880</name>
    <name evidence="4" type="ORF">IE990_28285</name>
    <name evidence="2" type="ORF">IE991_29395</name>
    <name evidence="6" type="ORF">IE992_29095</name>
    <name evidence="5" type="ORF">IE996_32055</name>
    <name evidence="1" type="ORF">KP64477b_00119</name>
    <name evidence="12" type="ORF">NCTC11679_05852</name>
</gene>
<evidence type="ECO:0000313" key="7">
    <source>
        <dbReference type="EMBL" id="MRJ99635.1"/>
    </source>
</evidence>
<dbReference type="EMBL" id="JACXTH010000004">
    <property type="protein sequence ID" value="MBD3704955.1"/>
    <property type="molecule type" value="Genomic_DNA"/>
</dbReference>
<evidence type="ECO:0000313" key="2">
    <source>
        <dbReference type="EMBL" id="MBD3701546.1"/>
    </source>
</evidence>
<dbReference type="Proteomes" id="UP000631473">
    <property type="component" value="Unassembled WGS sequence"/>
</dbReference>
<reference evidence="9 13" key="2">
    <citation type="submission" date="2017-03" db="EMBL/GenBank/DDBJ databases">
        <authorList>
            <person name="Fouts D."/>
            <person name="Stalin M.J."/>
            <person name="Chen L."/>
            <person name="Wright M."/>
            <person name="Sutton G."/>
            <person name="Nguyen K."/>
            <person name="Vanduin D."/>
            <person name="Rojas L."/>
            <person name="Hujer A."/>
            <person name="Hujer K."/>
            <person name="Bonomo R."/>
            <person name="Kreiswirth B."/>
            <person name="Adams M."/>
        </authorList>
    </citation>
    <scope>NUCLEOTIDE SEQUENCE [LARGE SCALE GENOMIC DNA]</scope>
    <source>
        <strain evidence="9 13">39383</strain>
    </source>
</reference>
<reference evidence="1" key="3">
    <citation type="submission" date="2017-05" db="EMBL/GenBank/DDBJ databases">
        <authorList>
            <person name="Song R."/>
            <person name="Chenine A.L."/>
            <person name="Ruprecht R.M."/>
        </authorList>
    </citation>
    <scope>NUCLEOTIDE SEQUENCE</scope>
    <source>
        <strain evidence="1">A64477</strain>
        <plasmid evidence="1">pKP64477b</plasmid>
    </source>
</reference>
<dbReference type="EMBL" id="JACXTI010000005">
    <property type="protein sequence ID" value="MBD3701546.1"/>
    <property type="molecule type" value="Genomic_DNA"/>
</dbReference>
<evidence type="ECO:0000313" key="3">
    <source>
        <dbReference type="EMBL" id="MBD3702813.1"/>
    </source>
</evidence>
<dbReference type="Proteomes" id="UP000655796">
    <property type="component" value="Unassembled WGS sequence"/>
</dbReference>
<dbReference type="EMBL" id="MF150122">
    <property type="protein sequence ID" value="ASF81447.1"/>
    <property type="molecule type" value="Genomic_DNA"/>
</dbReference>
<evidence type="ECO:0000313" key="12">
    <source>
        <dbReference type="EMBL" id="STX11396.1"/>
    </source>
</evidence>
<dbReference type="Proteomes" id="UP000441029">
    <property type="component" value="Unassembled WGS sequence"/>
</dbReference>
<dbReference type="Proteomes" id="UP000275975">
    <property type="component" value="Unassembled WGS sequence"/>
</dbReference>
<sequence>MSRDENIQAVFDLKAGYTLGLADIEILKRVARMALTAMDGEPVVFTDERNLHHIAMGRETSLIWGKQNSETGDIPLYRHAKLVPDALIQAVAFYEQVKRENPPVETGAYKDAVEWVLREACRAVIKDE</sequence>
<reference evidence="10 14" key="1">
    <citation type="journal article" date="2017" name="J. Infect. Dis.">
        <title>An Analysis of the Epidemic of Klebsiella pneumoniae Carbapenemase-Producing K. pneumoniae: Convergence of Two Evolutionary Mechanisms Creates the Perfect Storm.</title>
        <authorList>
            <person name="Rojas L.J."/>
            <person name="Weinstock G.M."/>
            <person name="De La Cadena E."/>
            <person name="Diaz L."/>
            <person name="Rios R."/>
            <person name="Hanson B.M."/>
            <person name="Brown J.S."/>
            <person name="Vats P."/>
            <person name="Phillips D.S."/>
            <person name="Nguyen H."/>
            <person name="Hujer K.M."/>
            <person name="Correa A."/>
            <person name="Adams M.D."/>
            <person name="Perez F."/>
            <person name="Sodergren E."/>
            <person name="Narechania A."/>
            <person name="Planet P.J."/>
            <person name="Villegas M.V."/>
            <person name="Bonomo R.A."/>
            <person name="Arias C.A."/>
        </authorList>
    </citation>
    <scope>NUCLEOTIDE SEQUENCE [LARGE SCALE GENOMIC DNA]</scope>
    <source>
        <strain evidence="10 14">COL-Kpn30</strain>
    </source>
</reference>
<evidence type="ECO:0000313" key="10">
    <source>
        <dbReference type="EMBL" id="PLE24100.1"/>
    </source>
</evidence>
<evidence type="ECO:0000313" key="9">
    <source>
        <dbReference type="EMBL" id="OVF70711.1"/>
    </source>
</evidence>
<evidence type="ECO:0000313" key="1">
    <source>
        <dbReference type="EMBL" id="ASF81447.1"/>
    </source>
</evidence>
<evidence type="ECO:0000313" key="15">
    <source>
        <dbReference type="Proteomes" id="UP000255239"/>
    </source>
</evidence>
<evidence type="ECO:0000313" key="14">
    <source>
        <dbReference type="Proteomes" id="UP000234439"/>
    </source>
</evidence>
<dbReference type="EMBL" id="NDBK01000067">
    <property type="protein sequence ID" value="OVF70711.1"/>
    <property type="molecule type" value="Genomic_DNA"/>
</dbReference>
<reference evidence="11 16" key="6">
    <citation type="journal article" date="2019" name="Antimicrob. Agents Chemother.">
        <title>Applying Rapid Whole Genome Sequencing to Predict Phenotypic Antimicrobial Susceptibility Testing Results Among Carbapenem-Resistant Klebsiella pneumoniae Clinical Isolates.</title>
        <authorList>
            <person name="Tamma P.D."/>
            <person name="Fan Y."/>
            <person name="Bergman Y."/>
            <person name="Pertea G."/>
            <person name="Kazmi A."/>
            <person name="Lewis S."/>
            <person name="Carroll K.C."/>
            <person name="Schatz M.C."/>
            <person name="Timp W."/>
            <person name="Simner P.J."/>
        </authorList>
    </citation>
    <scope>NUCLEOTIDE SEQUENCE [LARGE SCALE GENOMIC DNA]</scope>
    <source>
        <strain evidence="11 16">KLPN_104</strain>
    </source>
</reference>
<dbReference type="Proteomes" id="UP000479475">
    <property type="component" value="Unassembled WGS sequence"/>
</dbReference>
<evidence type="ECO:0000313" key="5">
    <source>
        <dbReference type="EMBL" id="MBD3710094.1"/>
    </source>
</evidence>
<organism evidence="9 13">
    <name type="scientific">Klebsiella pneumoniae</name>
    <dbReference type="NCBI Taxonomy" id="573"/>
    <lineage>
        <taxon>Bacteria</taxon>
        <taxon>Pseudomonadati</taxon>
        <taxon>Pseudomonadota</taxon>
        <taxon>Gammaproteobacteria</taxon>
        <taxon>Enterobacterales</taxon>
        <taxon>Enterobacteriaceae</taxon>
        <taxon>Klebsiella/Raoultella group</taxon>
        <taxon>Klebsiella</taxon>
        <taxon>Klebsiella pneumoniae complex</taxon>
    </lineage>
</organism>
<reference evidence="7 17" key="7">
    <citation type="submission" date="2019-11" db="EMBL/GenBank/DDBJ databases">
        <title>Molecular typing, antibiotic resistance determination and virulence profiling for 36 multidrug-resistant clinical Klebsiella pneumoniae isolates using second- and third-generation sequencing.</title>
        <authorList>
            <person name="Shelenkov A."/>
            <person name="Mikhaylova Y."/>
            <person name="Yanushevich Y."/>
            <person name="Samoilov A."/>
            <person name="Petrova L."/>
            <person name="Fomina V."/>
            <person name="Gusarov V."/>
            <person name="Zamyatin M."/>
            <person name="Shagin D."/>
        </authorList>
    </citation>
    <scope>NUCLEOTIDE SEQUENCE [LARGE SCALE GENOMIC DNA]</scope>
    <source>
        <strain evidence="7 17">CriePir226</strain>
    </source>
</reference>
<dbReference type="AlphaFoldDB" id="A0A0C7KGU0"/>
<proteinExistence type="predicted"/>
<evidence type="ECO:0000313" key="13">
    <source>
        <dbReference type="Proteomes" id="UP000196447"/>
    </source>
</evidence>
<dbReference type="Proteomes" id="UP000196447">
    <property type="component" value="Unassembled WGS sequence"/>
</dbReference>
<dbReference type="Proteomes" id="UP000255239">
    <property type="component" value="Unassembled WGS sequence"/>
</dbReference>
<geneLocation type="plasmid" evidence="1">
    <name>pKP64477b</name>
</geneLocation>
<dbReference type="Proteomes" id="UP000652007">
    <property type="component" value="Unassembled WGS sequence"/>
</dbReference>
<dbReference type="EMBL" id="JACXTN010000008">
    <property type="protein sequence ID" value="MBD3710094.1"/>
    <property type="molecule type" value="Genomic_DNA"/>
</dbReference>
<dbReference type="EMBL" id="UGMG01000002">
    <property type="protein sequence ID" value="STX11396.1"/>
    <property type="molecule type" value="Genomic_DNA"/>
</dbReference>
<evidence type="ECO:0000313" key="11">
    <source>
        <dbReference type="EMBL" id="RRE94454.1"/>
    </source>
</evidence>
<evidence type="ECO:0000313" key="16">
    <source>
        <dbReference type="Proteomes" id="UP000275975"/>
    </source>
</evidence>
<dbReference type="EMBL" id="JACXTJ010000006">
    <property type="protein sequence ID" value="MBD3721763.1"/>
    <property type="molecule type" value="Genomic_DNA"/>
</dbReference>
<dbReference type="Proteomes" id="UP000609027">
    <property type="component" value="Unassembled WGS sequence"/>
</dbReference>
<evidence type="ECO:0000313" key="17">
    <source>
        <dbReference type="Proteomes" id="UP000441029"/>
    </source>
</evidence>
<reference evidence="8 18" key="8">
    <citation type="submission" date="2020-02" db="EMBL/GenBank/DDBJ databases">
        <title>Klebsiella pneumoniae genome sequencing and assembly.</title>
        <authorList>
            <person name="Starkova P.S."/>
            <person name="Sulyan O.S."/>
            <person name="Likholetova D.V."/>
            <person name="Ageevets V.A."/>
            <person name="Lazareva I.V."/>
            <person name="Sopova J.V."/>
            <person name="Sidorenko S.V."/>
        </authorList>
    </citation>
    <scope>NUCLEOTIDE SEQUENCE [LARGE SCALE GENOMIC DNA]</scope>
    <source>
        <strain evidence="8 18">2429</strain>
    </source>
</reference>
<dbReference type="EMBL" id="NCMJ01000234">
    <property type="protein sequence ID" value="PLE24100.1"/>
    <property type="molecule type" value="Genomic_DNA"/>
</dbReference>
<evidence type="ECO:0000313" key="18">
    <source>
        <dbReference type="Proteomes" id="UP000479475"/>
    </source>
</evidence>
<name>A0A0C7KGU0_KLEPN</name>
<evidence type="ECO:0000313" key="6">
    <source>
        <dbReference type="EMBL" id="MBD3721763.1"/>
    </source>
</evidence>